<dbReference type="OrthoDB" id="11691at2157"/>
<name>A0A557SWM0_9ARCH</name>
<gene>
    <name evidence="2" type="ORF">NARC_50181</name>
</gene>
<dbReference type="RefSeq" id="WP_144729853.1">
    <property type="nucleotide sequence ID" value="NZ_ML675581.1"/>
</dbReference>
<accession>A0A557SWM0</accession>
<dbReference type="EMBL" id="VOAH01000005">
    <property type="protein sequence ID" value="TVP41000.1"/>
    <property type="molecule type" value="Genomic_DNA"/>
</dbReference>
<dbReference type="CDD" id="cd02440">
    <property type="entry name" value="AdoMet_MTases"/>
    <property type="match status" value="1"/>
</dbReference>
<dbReference type="SUPFAM" id="SSF53335">
    <property type="entry name" value="S-adenosyl-L-methionine-dependent methyltransferases"/>
    <property type="match status" value="1"/>
</dbReference>
<dbReference type="Gene3D" id="3.40.50.150">
    <property type="entry name" value="Vaccinia Virus protein VP39"/>
    <property type="match status" value="1"/>
</dbReference>
<keyword evidence="2" id="KW-0808">Transferase</keyword>
<dbReference type="InterPro" id="IPR029063">
    <property type="entry name" value="SAM-dependent_MTases_sf"/>
</dbReference>
<evidence type="ECO:0000259" key="1">
    <source>
        <dbReference type="Pfam" id="PF08241"/>
    </source>
</evidence>
<protein>
    <submittedName>
        <fullName evidence="2">Putative Methyltransferase type 11</fullName>
    </submittedName>
</protein>
<dbReference type="Proteomes" id="UP000315289">
    <property type="component" value="Unassembled WGS sequence"/>
</dbReference>
<dbReference type="PANTHER" id="PTHR43861:SF1">
    <property type="entry name" value="TRANS-ACONITATE 2-METHYLTRANSFERASE"/>
    <property type="match status" value="1"/>
</dbReference>
<evidence type="ECO:0000313" key="3">
    <source>
        <dbReference type="Proteomes" id="UP000315289"/>
    </source>
</evidence>
<proteinExistence type="predicted"/>
<feature type="domain" description="Methyltransferase type 11" evidence="1">
    <location>
        <begin position="40"/>
        <end position="138"/>
    </location>
</feature>
<dbReference type="PANTHER" id="PTHR43861">
    <property type="entry name" value="TRANS-ACONITATE 2-METHYLTRANSFERASE-RELATED"/>
    <property type="match status" value="1"/>
</dbReference>
<comment type="caution">
    <text evidence="2">The sequence shown here is derived from an EMBL/GenBank/DDBJ whole genome shotgun (WGS) entry which is preliminary data.</text>
</comment>
<dbReference type="Pfam" id="PF08241">
    <property type="entry name" value="Methyltransf_11"/>
    <property type="match status" value="1"/>
</dbReference>
<sequence length="265" mass="30623">MTENSAFWDADTYDIVSNAQEEWAKSLIKQREWTGKEALLDAGCGSGRITKILSEIIRDGKIYAVDNDPNMIKKATESLGDVENVRIVQSDLADAGFGDMQIKFDVIFSNAVLHWILDHYSVFKNFYNLLNPKGELLIQCGGIGNLQMTISIFNTVKDSLEFKQYFSKWKQSWKFAKPEDTKNILDHIGYKRINVYLSNATVNFDSKNNYSLYLKTVVLGPYLKYLPSEKLKNRFVEEILNFIEKDYSELRWNLDYVRLNVFASK</sequence>
<dbReference type="AlphaFoldDB" id="A0A557SWM0"/>
<evidence type="ECO:0000313" key="2">
    <source>
        <dbReference type="EMBL" id="TVP41000.1"/>
    </source>
</evidence>
<dbReference type="GO" id="GO:0032259">
    <property type="term" value="P:methylation"/>
    <property type="evidence" value="ECO:0007669"/>
    <property type="project" value="UniProtKB-KW"/>
</dbReference>
<dbReference type="InterPro" id="IPR013216">
    <property type="entry name" value="Methyltransf_11"/>
</dbReference>
<keyword evidence="3" id="KW-1185">Reference proteome</keyword>
<keyword evidence="2" id="KW-0489">Methyltransferase</keyword>
<organism evidence="2 3">
    <name type="scientific">Candidatus Nitrosocosmicus arcticus</name>
    <dbReference type="NCBI Taxonomy" id="2035267"/>
    <lineage>
        <taxon>Archaea</taxon>
        <taxon>Nitrososphaerota</taxon>
        <taxon>Nitrososphaeria</taxon>
        <taxon>Nitrososphaerales</taxon>
        <taxon>Nitrososphaeraceae</taxon>
        <taxon>Candidatus Nitrosocosmicus</taxon>
    </lineage>
</organism>
<dbReference type="GO" id="GO:0008757">
    <property type="term" value="F:S-adenosylmethionine-dependent methyltransferase activity"/>
    <property type="evidence" value="ECO:0007669"/>
    <property type="project" value="InterPro"/>
</dbReference>
<reference evidence="2 3" key="1">
    <citation type="journal article" date="2019" name="Front. Microbiol.">
        <title>Ammonia Oxidation by the Arctic Terrestrial Thaumarchaeote Candidatus Nitrosocosmicus arcticus Is Stimulated by Increasing Temperatures.</title>
        <authorList>
            <person name="Alves R.J.E."/>
            <person name="Kerou M."/>
            <person name="Zappe A."/>
            <person name="Bittner R."/>
            <person name="Abby S.S."/>
            <person name="Schmidt H.A."/>
            <person name="Pfeifer K."/>
            <person name="Schleper C."/>
        </authorList>
    </citation>
    <scope>NUCLEOTIDE SEQUENCE [LARGE SCALE GENOMIC DNA]</scope>
    <source>
        <strain evidence="2 3">Kfb</strain>
    </source>
</reference>